<name>A0A8H4AHK1_GIGMA</name>
<evidence type="ECO:0000313" key="3">
    <source>
        <dbReference type="Proteomes" id="UP000439903"/>
    </source>
</evidence>
<dbReference type="Proteomes" id="UP000439903">
    <property type="component" value="Unassembled WGS sequence"/>
</dbReference>
<organism evidence="2 3">
    <name type="scientific">Gigaspora margarita</name>
    <dbReference type="NCBI Taxonomy" id="4874"/>
    <lineage>
        <taxon>Eukaryota</taxon>
        <taxon>Fungi</taxon>
        <taxon>Fungi incertae sedis</taxon>
        <taxon>Mucoromycota</taxon>
        <taxon>Glomeromycotina</taxon>
        <taxon>Glomeromycetes</taxon>
        <taxon>Diversisporales</taxon>
        <taxon>Gigasporaceae</taxon>
        <taxon>Gigaspora</taxon>
    </lineage>
</organism>
<keyword evidence="3" id="KW-1185">Reference proteome</keyword>
<dbReference type="EMBL" id="WTPW01000603">
    <property type="protein sequence ID" value="KAF0496155.1"/>
    <property type="molecule type" value="Genomic_DNA"/>
</dbReference>
<dbReference type="OrthoDB" id="2406606at2759"/>
<sequence length="173" mass="19962">MRLRDEARYIDHTEWDYANASVQLSGASAECFPQIDRVLEEYLTEEMLHDRGTKLLIQKRRDYGETFNLARKAVRTAVESGGDSLYRLKRSLNNWVAEEKRLSYVRDDDQENFDPSQVENPIEKQHRGRPSTKRLKSSIELPQTKIKTSSNKPAKNKCGRCGTIGHYAPTCNK</sequence>
<reference evidence="2 3" key="1">
    <citation type="journal article" date="2019" name="Environ. Microbiol.">
        <title>At the nexus of three kingdoms: the genome of the mycorrhizal fungus Gigaspora margarita provides insights into plant, endobacterial and fungal interactions.</title>
        <authorList>
            <person name="Venice F."/>
            <person name="Ghignone S."/>
            <person name="Salvioli di Fossalunga A."/>
            <person name="Amselem J."/>
            <person name="Novero M."/>
            <person name="Xianan X."/>
            <person name="Sedzielewska Toro K."/>
            <person name="Morin E."/>
            <person name="Lipzen A."/>
            <person name="Grigoriev I.V."/>
            <person name="Henrissat B."/>
            <person name="Martin F.M."/>
            <person name="Bonfante P."/>
        </authorList>
    </citation>
    <scope>NUCLEOTIDE SEQUENCE [LARGE SCALE GENOMIC DNA]</scope>
    <source>
        <strain evidence="2 3">BEG34</strain>
    </source>
</reference>
<protein>
    <submittedName>
        <fullName evidence="2">Protein far1-related sequence 11-like</fullName>
    </submittedName>
</protein>
<accession>A0A8H4AHK1</accession>
<proteinExistence type="predicted"/>
<comment type="caution">
    <text evidence="2">The sequence shown here is derived from an EMBL/GenBank/DDBJ whole genome shotgun (WGS) entry which is preliminary data.</text>
</comment>
<feature type="compositionally biased region" description="Basic residues" evidence="1">
    <location>
        <begin position="126"/>
        <end position="136"/>
    </location>
</feature>
<evidence type="ECO:0000313" key="2">
    <source>
        <dbReference type="EMBL" id="KAF0496155.1"/>
    </source>
</evidence>
<evidence type="ECO:0000256" key="1">
    <source>
        <dbReference type="SAM" id="MobiDB-lite"/>
    </source>
</evidence>
<dbReference type="AlphaFoldDB" id="A0A8H4AHK1"/>
<gene>
    <name evidence="2" type="ORF">F8M41_021083</name>
</gene>
<feature type="region of interest" description="Disordered" evidence="1">
    <location>
        <begin position="107"/>
        <end position="159"/>
    </location>
</feature>